<evidence type="ECO:0000256" key="1">
    <source>
        <dbReference type="ARBA" id="ARBA00004442"/>
    </source>
</evidence>
<organism evidence="6 7">
    <name type="scientific">Acinetobacter puyangensis</name>
    <dbReference type="NCBI Taxonomy" id="1096779"/>
    <lineage>
        <taxon>Bacteria</taxon>
        <taxon>Pseudomonadati</taxon>
        <taxon>Pseudomonadota</taxon>
        <taxon>Gammaproteobacteria</taxon>
        <taxon>Moraxellales</taxon>
        <taxon>Moraxellaceae</taxon>
        <taxon>Acinetobacter</taxon>
    </lineage>
</organism>
<evidence type="ECO:0000256" key="2">
    <source>
        <dbReference type="ARBA" id="ARBA00023136"/>
    </source>
</evidence>
<protein>
    <submittedName>
        <fullName evidence="6">Outer membrane protein OmpA</fullName>
    </submittedName>
</protein>
<dbReference type="PRINTS" id="PR01021">
    <property type="entry name" value="OMPADOMAIN"/>
</dbReference>
<evidence type="ECO:0000313" key="6">
    <source>
        <dbReference type="EMBL" id="SNX43460.1"/>
    </source>
</evidence>
<proteinExistence type="predicted"/>
<keyword evidence="3" id="KW-0998">Cell outer membrane</keyword>
<dbReference type="EMBL" id="OANT01000001">
    <property type="protein sequence ID" value="SNX43460.1"/>
    <property type="molecule type" value="Genomic_DNA"/>
</dbReference>
<reference evidence="7" key="1">
    <citation type="submission" date="2016-09" db="EMBL/GenBank/DDBJ databases">
        <authorList>
            <person name="Varghese N."/>
            <person name="Submissions S."/>
        </authorList>
    </citation>
    <scope>NUCLEOTIDE SEQUENCE [LARGE SCALE GENOMIC DNA]</scope>
    <source>
        <strain evidence="7">ANC 4466</strain>
    </source>
</reference>
<dbReference type="InterPro" id="IPR006665">
    <property type="entry name" value="OmpA-like"/>
</dbReference>
<dbReference type="PRINTS" id="PR01023">
    <property type="entry name" value="NAFLGMOTY"/>
</dbReference>
<keyword evidence="7" id="KW-1185">Reference proteome</keyword>
<dbReference type="PROSITE" id="PS51257">
    <property type="entry name" value="PROKAR_LIPOPROTEIN"/>
    <property type="match status" value="1"/>
</dbReference>
<dbReference type="InterPro" id="IPR036737">
    <property type="entry name" value="OmpA-like_sf"/>
</dbReference>
<dbReference type="InterPro" id="IPR006664">
    <property type="entry name" value="OMP_bac"/>
</dbReference>
<dbReference type="InterPro" id="IPR050330">
    <property type="entry name" value="Bact_OuterMem_StrucFunc"/>
</dbReference>
<dbReference type="CDD" id="cd07185">
    <property type="entry name" value="OmpA_C-like"/>
    <property type="match status" value="1"/>
</dbReference>
<keyword evidence="2 4" id="KW-0472">Membrane</keyword>
<dbReference type="AlphaFoldDB" id="A0A240E6G2"/>
<name>A0A240E6G2_9GAMM</name>
<dbReference type="GO" id="GO:0009279">
    <property type="term" value="C:cell outer membrane"/>
    <property type="evidence" value="ECO:0007669"/>
    <property type="project" value="UniProtKB-SubCell"/>
</dbReference>
<gene>
    <name evidence="6" type="ORF">SAMN05421731_101502</name>
</gene>
<dbReference type="RefSeq" id="WP_171293965.1">
    <property type="nucleotide sequence ID" value="NZ_BAABHT010000020.1"/>
</dbReference>
<dbReference type="PANTHER" id="PTHR30329:SF21">
    <property type="entry name" value="LIPOPROTEIN YIAD-RELATED"/>
    <property type="match status" value="1"/>
</dbReference>
<comment type="subcellular location">
    <subcellularLocation>
        <location evidence="1">Cell outer membrane</location>
    </subcellularLocation>
</comment>
<dbReference type="Proteomes" id="UP000219042">
    <property type="component" value="Unassembled WGS sequence"/>
</dbReference>
<evidence type="ECO:0000313" key="7">
    <source>
        <dbReference type="Proteomes" id="UP000219042"/>
    </source>
</evidence>
<evidence type="ECO:0000256" key="3">
    <source>
        <dbReference type="ARBA" id="ARBA00023237"/>
    </source>
</evidence>
<dbReference type="SUPFAM" id="SSF103088">
    <property type="entry name" value="OmpA-like"/>
    <property type="match status" value="1"/>
</dbReference>
<dbReference type="Pfam" id="PF00691">
    <property type="entry name" value="OmpA"/>
    <property type="match status" value="1"/>
</dbReference>
<accession>A0A240E6G2</accession>
<feature type="domain" description="OmpA-like" evidence="5">
    <location>
        <begin position="45"/>
        <end position="160"/>
    </location>
</feature>
<evidence type="ECO:0000259" key="5">
    <source>
        <dbReference type="PROSITE" id="PS51123"/>
    </source>
</evidence>
<dbReference type="PANTHER" id="PTHR30329">
    <property type="entry name" value="STATOR ELEMENT OF FLAGELLAR MOTOR COMPLEX"/>
    <property type="match status" value="1"/>
</dbReference>
<dbReference type="PROSITE" id="PS51123">
    <property type="entry name" value="OMPA_2"/>
    <property type="match status" value="1"/>
</dbReference>
<sequence length="160" mass="17832">MKTHYSFKILMICALAIVLSGCLGLGGLSRHQIKVLKQQGFTYTEDGWVLDMPTRLLFETDQYLINADTQNSIAQLSQKLKSIKINKLIIQGHTDNIGNEQYNQELSLKRAQSVAQIAQKNGFIGNNIKIVGYGSSKPVANNDTEVERSKNRRVAIIVVP</sequence>
<evidence type="ECO:0000256" key="4">
    <source>
        <dbReference type="PROSITE-ProRule" id="PRU00473"/>
    </source>
</evidence>
<dbReference type="Gene3D" id="3.30.1330.60">
    <property type="entry name" value="OmpA-like domain"/>
    <property type="match status" value="1"/>
</dbReference>